<dbReference type="EMBL" id="ML742106">
    <property type="protein sequence ID" value="KAE8149988.1"/>
    <property type="molecule type" value="Genomic_DNA"/>
</dbReference>
<dbReference type="PROSITE" id="PS50115">
    <property type="entry name" value="ARFGAP"/>
    <property type="match status" value="1"/>
</dbReference>
<evidence type="ECO:0000256" key="3">
    <source>
        <dbReference type="ARBA" id="ARBA00022771"/>
    </source>
</evidence>
<keyword evidence="4" id="KW-0862">Zinc</keyword>
<feature type="region of interest" description="Disordered" evidence="6">
    <location>
        <begin position="103"/>
        <end position="122"/>
    </location>
</feature>
<dbReference type="OrthoDB" id="983479at2759"/>
<name>A0A5N6TUF2_ASPAV</name>
<evidence type="ECO:0000313" key="8">
    <source>
        <dbReference type="EMBL" id="KAE8149988.1"/>
    </source>
</evidence>
<evidence type="ECO:0000256" key="2">
    <source>
        <dbReference type="ARBA" id="ARBA00022723"/>
    </source>
</evidence>
<dbReference type="Proteomes" id="UP000325780">
    <property type="component" value="Unassembled WGS sequence"/>
</dbReference>
<dbReference type="SMART" id="SM00105">
    <property type="entry name" value="ArfGap"/>
    <property type="match status" value="1"/>
</dbReference>
<evidence type="ECO:0000313" key="9">
    <source>
        <dbReference type="Proteomes" id="UP000325780"/>
    </source>
</evidence>
<keyword evidence="2" id="KW-0479">Metal-binding</keyword>
<feature type="region of interest" description="Disordered" evidence="6">
    <location>
        <begin position="128"/>
        <end position="173"/>
    </location>
</feature>
<dbReference type="PANTHER" id="PTHR46395">
    <property type="entry name" value="ADP-RIBOSYLATION FACTOR GTPASE-ACTIVATING PROTEIN 1"/>
    <property type="match status" value="1"/>
</dbReference>
<dbReference type="GO" id="GO:0032012">
    <property type="term" value="P:regulation of ARF protein signal transduction"/>
    <property type="evidence" value="ECO:0007669"/>
    <property type="project" value="TreeGrafter"/>
</dbReference>
<dbReference type="InterPro" id="IPR001164">
    <property type="entry name" value="ArfGAP_dom"/>
</dbReference>
<dbReference type="GO" id="GO:0030100">
    <property type="term" value="P:regulation of endocytosis"/>
    <property type="evidence" value="ECO:0007669"/>
    <property type="project" value="TreeGrafter"/>
</dbReference>
<evidence type="ECO:0000256" key="4">
    <source>
        <dbReference type="ARBA" id="ARBA00022833"/>
    </source>
</evidence>
<keyword evidence="3 5" id="KW-0863">Zinc-finger</keyword>
<feature type="domain" description="Arf-GAP" evidence="7">
    <location>
        <begin position="12"/>
        <end position="135"/>
    </location>
</feature>
<keyword evidence="9" id="KW-1185">Reference proteome</keyword>
<gene>
    <name evidence="8" type="ORF">BDV25DRAFT_155251</name>
</gene>
<dbReference type="GO" id="GO:0000139">
    <property type="term" value="C:Golgi membrane"/>
    <property type="evidence" value="ECO:0007669"/>
    <property type="project" value="TreeGrafter"/>
</dbReference>
<dbReference type="FunFam" id="1.10.220.150:FF:000014">
    <property type="entry name" value="ADP-ribosylation factor GTPase-activating protein"/>
    <property type="match status" value="1"/>
</dbReference>
<protein>
    <recommendedName>
        <fullName evidence="7">Arf-GAP domain-containing protein</fullName>
    </recommendedName>
</protein>
<dbReference type="Gene3D" id="1.10.220.150">
    <property type="entry name" value="Arf GTPase activating protein"/>
    <property type="match status" value="1"/>
</dbReference>
<dbReference type="InterPro" id="IPR038508">
    <property type="entry name" value="ArfGAP_dom_sf"/>
</dbReference>
<evidence type="ECO:0000256" key="1">
    <source>
        <dbReference type="ARBA" id="ARBA00022468"/>
    </source>
</evidence>
<feature type="compositionally biased region" description="Gly residues" evidence="6">
    <location>
        <begin position="367"/>
        <end position="383"/>
    </location>
</feature>
<dbReference type="GO" id="GO:0008270">
    <property type="term" value="F:zinc ion binding"/>
    <property type="evidence" value="ECO:0007669"/>
    <property type="project" value="UniProtKB-KW"/>
</dbReference>
<dbReference type="AlphaFoldDB" id="A0A5N6TUF2"/>
<dbReference type="GO" id="GO:0005096">
    <property type="term" value="F:GTPase activator activity"/>
    <property type="evidence" value="ECO:0007669"/>
    <property type="project" value="UniProtKB-KW"/>
</dbReference>
<feature type="region of interest" description="Disordered" evidence="6">
    <location>
        <begin position="303"/>
        <end position="396"/>
    </location>
</feature>
<organism evidence="8 9">
    <name type="scientific">Aspergillus avenaceus</name>
    <dbReference type="NCBI Taxonomy" id="36643"/>
    <lineage>
        <taxon>Eukaryota</taxon>
        <taxon>Fungi</taxon>
        <taxon>Dikarya</taxon>
        <taxon>Ascomycota</taxon>
        <taxon>Pezizomycotina</taxon>
        <taxon>Eurotiomycetes</taxon>
        <taxon>Eurotiomycetidae</taxon>
        <taxon>Eurotiales</taxon>
        <taxon>Aspergillaceae</taxon>
        <taxon>Aspergillus</taxon>
        <taxon>Aspergillus subgen. Circumdati</taxon>
    </lineage>
</organism>
<evidence type="ECO:0000256" key="6">
    <source>
        <dbReference type="SAM" id="MobiDB-lite"/>
    </source>
</evidence>
<dbReference type="Pfam" id="PF01412">
    <property type="entry name" value="ArfGap"/>
    <property type="match status" value="1"/>
</dbReference>
<evidence type="ECO:0000259" key="7">
    <source>
        <dbReference type="PROSITE" id="PS50115"/>
    </source>
</evidence>
<dbReference type="PRINTS" id="PR00405">
    <property type="entry name" value="REVINTRACTNG"/>
</dbReference>
<dbReference type="PANTHER" id="PTHR46395:SF1">
    <property type="entry name" value="ADP-RIBOSYLATION FACTOR GTPASE-ACTIVATING PROTEIN 1"/>
    <property type="match status" value="1"/>
</dbReference>
<reference evidence="8 9" key="1">
    <citation type="submission" date="2019-04" db="EMBL/GenBank/DDBJ databases">
        <title>Friends and foes A comparative genomics study of 23 Aspergillus species from section Flavi.</title>
        <authorList>
            <consortium name="DOE Joint Genome Institute"/>
            <person name="Kjaerbolling I."/>
            <person name="Vesth T."/>
            <person name="Frisvad J.C."/>
            <person name="Nybo J.L."/>
            <person name="Theobald S."/>
            <person name="Kildgaard S."/>
            <person name="Isbrandt T."/>
            <person name="Kuo A."/>
            <person name="Sato A."/>
            <person name="Lyhne E.K."/>
            <person name="Kogle M.E."/>
            <person name="Wiebenga A."/>
            <person name="Kun R.S."/>
            <person name="Lubbers R.J."/>
            <person name="Makela M.R."/>
            <person name="Barry K."/>
            <person name="Chovatia M."/>
            <person name="Clum A."/>
            <person name="Daum C."/>
            <person name="Haridas S."/>
            <person name="He G."/>
            <person name="LaButti K."/>
            <person name="Lipzen A."/>
            <person name="Mondo S."/>
            <person name="Riley R."/>
            <person name="Salamov A."/>
            <person name="Simmons B.A."/>
            <person name="Magnuson J.K."/>
            <person name="Henrissat B."/>
            <person name="Mortensen U.H."/>
            <person name="Larsen T.O."/>
            <person name="Devries R.P."/>
            <person name="Grigoriev I.V."/>
            <person name="Machida M."/>
            <person name="Baker S.E."/>
            <person name="Andersen M.R."/>
        </authorList>
    </citation>
    <scope>NUCLEOTIDE SEQUENCE [LARGE SCALE GENOMIC DNA]</scope>
    <source>
        <strain evidence="8 9">IBT 18842</strain>
    </source>
</reference>
<dbReference type="SUPFAM" id="SSF57863">
    <property type="entry name" value="ArfGap/RecO-like zinc finger"/>
    <property type="match status" value="1"/>
</dbReference>
<keyword evidence="1" id="KW-0343">GTPase activation</keyword>
<feature type="region of interest" description="Disordered" evidence="6">
    <location>
        <begin position="185"/>
        <end position="230"/>
    </location>
</feature>
<dbReference type="CDD" id="cd08830">
    <property type="entry name" value="ArfGap_ArfGap1"/>
    <property type="match status" value="1"/>
</dbReference>
<dbReference type="InterPro" id="IPR037278">
    <property type="entry name" value="ARFGAP/RecO"/>
</dbReference>
<feature type="compositionally biased region" description="Gly residues" evidence="6">
    <location>
        <begin position="202"/>
        <end position="221"/>
    </location>
</feature>
<evidence type="ECO:0000256" key="5">
    <source>
        <dbReference type="PROSITE-ProRule" id="PRU00288"/>
    </source>
</evidence>
<proteinExistence type="predicted"/>
<sequence>MSKMWEVDPETRAKLVQISKTNGNDRCCDCGAPSPQWASPKFGTFICLNCAGTHRGLGVHISFVRSITMDAFKISEIQRMEKGGNEPWKTFFDDHVITQSEGRTFEDSTIKERYEGDVGDEYKERLSATIEGREYVPGQKPPPQPKKSAVAEPASRSGTPLGRASPASLDGGKKERNEAYFAKMGAENASRSDSVPPSLGGKYTGFGGGLPASSERGGGTTGNAPGLDEFQKDPMAALTRGFGWFATAVGKGAKTVNDSYIQPTAKTISQSDLAAQARIHATTLGQNIQTGARGAAGQFQRFVEGPDHSTNSNSNTNNSTAGSTRGNDPDRKDFWDDFATLAAQDSRRNVSVNRSGAIGTAAMKNGPGSGSGSATASGGGSGTKTGKEKDDWGDDW</sequence>
<feature type="compositionally biased region" description="Low complexity" evidence="6">
    <location>
        <begin position="309"/>
        <end position="324"/>
    </location>
</feature>
<accession>A0A5N6TUF2</accession>